<dbReference type="Proteomes" id="UP000007752">
    <property type="component" value="Chromosome 1"/>
</dbReference>
<dbReference type="PROSITE" id="PS50994">
    <property type="entry name" value="INTEGRASE"/>
    <property type="match status" value="1"/>
</dbReference>
<dbReference type="InterPro" id="IPR036397">
    <property type="entry name" value="RNaseH_sf"/>
</dbReference>
<dbReference type="InterPro" id="IPR039537">
    <property type="entry name" value="Retrotran_Ty1/copia-like"/>
</dbReference>
<dbReference type="Gene3D" id="3.30.420.10">
    <property type="entry name" value="Ribonuclease H-like superfamily/Ribonuclease H"/>
    <property type="match status" value="1"/>
</dbReference>
<evidence type="ECO:0000256" key="1">
    <source>
        <dbReference type="SAM" id="MobiDB-lite"/>
    </source>
</evidence>
<dbReference type="PANTHER" id="PTHR42648">
    <property type="entry name" value="TRANSPOSASE, PUTATIVE-RELATED"/>
    <property type="match status" value="1"/>
</dbReference>
<evidence type="ECO:0000259" key="2">
    <source>
        <dbReference type="PROSITE" id="PS50994"/>
    </source>
</evidence>
<dbReference type="AlphaFoldDB" id="B9EYZ3"/>
<evidence type="ECO:0000313" key="3">
    <source>
        <dbReference type="EMBL" id="EEE55237.1"/>
    </source>
</evidence>
<dbReference type="SUPFAM" id="SSF53098">
    <property type="entry name" value="Ribonuclease H-like"/>
    <property type="match status" value="1"/>
</dbReference>
<dbReference type="EMBL" id="CM000138">
    <property type="protein sequence ID" value="EEE55237.1"/>
    <property type="molecule type" value="Genomic_DNA"/>
</dbReference>
<organism evidence="3">
    <name type="scientific">Oryza sativa subsp. japonica</name>
    <name type="common">Rice</name>
    <dbReference type="NCBI Taxonomy" id="39947"/>
    <lineage>
        <taxon>Eukaryota</taxon>
        <taxon>Viridiplantae</taxon>
        <taxon>Streptophyta</taxon>
        <taxon>Embryophyta</taxon>
        <taxon>Tracheophyta</taxon>
        <taxon>Spermatophyta</taxon>
        <taxon>Magnoliopsida</taxon>
        <taxon>Liliopsida</taxon>
        <taxon>Poales</taxon>
        <taxon>Poaceae</taxon>
        <taxon>BOP clade</taxon>
        <taxon>Oryzoideae</taxon>
        <taxon>Oryzeae</taxon>
        <taxon>Oryzinae</taxon>
        <taxon>Oryza</taxon>
        <taxon>Oryza sativa</taxon>
    </lineage>
</organism>
<dbReference type="GO" id="GO:0015074">
    <property type="term" value="P:DNA integration"/>
    <property type="evidence" value="ECO:0007669"/>
    <property type="project" value="InterPro"/>
</dbReference>
<dbReference type="GO" id="GO:0003676">
    <property type="term" value="F:nucleic acid binding"/>
    <property type="evidence" value="ECO:0007669"/>
    <property type="project" value="InterPro"/>
</dbReference>
<dbReference type="PANTHER" id="PTHR42648:SF25">
    <property type="entry name" value="RNA-DIRECTED DNA POLYMERASE"/>
    <property type="match status" value="1"/>
</dbReference>
<proteinExistence type="predicted"/>
<dbReference type="InterPro" id="IPR012337">
    <property type="entry name" value="RNaseH-like_sf"/>
</dbReference>
<feature type="compositionally biased region" description="Basic and acidic residues" evidence="1">
    <location>
        <begin position="248"/>
        <end position="260"/>
    </location>
</feature>
<gene>
    <name evidence="3" type="ORF">OsJ_03115</name>
</gene>
<dbReference type="Pfam" id="PF00665">
    <property type="entry name" value="rve"/>
    <property type="match status" value="1"/>
</dbReference>
<feature type="domain" description="Integrase catalytic" evidence="2">
    <location>
        <begin position="25"/>
        <end position="151"/>
    </location>
</feature>
<reference evidence="3" key="1">
    <citation type="journal article" date="2005" name="PLoS Biol.">
        <title>The genomes of Oryza sativa: a history of duplications.</title>
        <authorList>
            <person name="Yu J."/>
            <person name="Wang J."/>
            <person name="Lin W."/>
            <person name="Li S."/>
            <person name="Li H."/>
            <person name="Zhou J."/>
            <person name="Ni P."/>
            <person name="Dong W."/>
            <person name="Hu S."/>
            <person name="Zeng C."/>
            <person name="Zhang J."/>
            <person name="Zhang Y."/>
            <person name="Li R."/>
            <person name="Xu Z."/>
            <person name="Li S."/>
            <person name="Li X."/>
            <person name="Zheng H."/>
            <person name="Cong L."/>
            <person name="Lin L."/>
            <person name="Yin J."/>
            <person name="Geng J."/>
            <person name="Li G."/>
            <person name="Shi J."/>
            <person name="Liu J."/>
            <person name="Lv H."/>
            <person name="Li J."/>
            <person name="Wang J."/>
            <person name="Deng Y."/>
            <person name="Ran L."/>
            <person name="Shi X."/>
            <person name="Wang X."/>
            <person name="Wu Q."/>
            <person name="Li C."/>
            <person name="Ren X."/>
            <person name="Wang J."/>
            <person name="Wang X."/>
            <person name="Li D."/>
            <person name="Liu D."/>
            <person name="Zhang X."/>
            <person name="Ji Z."/>
            <person name="Zhao W."/>
            <person name="Sun Y."/>
            <person name="Zhang Z."/>
            <person name="Bao J."/>
            <person name="Han Y."/>
            <person name="Dong L."/>
            <person name="Ji J."/>
            <person name="Chen P."/>
            <person name="Wu S."/>
            <person name="Liu J."/>
            <person name="Xiao Y."/>
            <person name="Bu D."/>
            <person name="Tan J."/>
            <person name="Yang L."/>
            <person name="Ye C."/>
            <person name="Zhang J."/>
            <person name="Xu J."/>
            <person name="Zhou Y."/>
            <person name="Yu Y."/>
            <person name="Zhang B."/>
            <person name="Zhuang S."/>
            <person name="Wei H."/>
            <person name="Liu B."/>
            <person name="Lei M."/>
            <person name="Yu H."/>
            <person name="Li Y."/>
            <person name="Xu H."/>
            <person name="Wei S."/>
            <person name="He X."/>
            <person name="Fang L."/>
            <person name="Zhang Z."/>
            <person name="Zhang Y."/>
            <person name="Huang X."/>
            <person name="Su Z."/>
            <person name="Tong W."/>
            <person name="Li J."/>
            <person name="Tong Z."/>
            <person name="Li S."/>
            <person name="Ye J."/>
            <person name="Wang L."/>
            <person name="Fang L."/>
            <person name="Lei T."/>
            <person name="Chen C."/>
            <person name="Chen H."/>
            <person name="Xu Z."/>
            <person name="Li H."/>
            <person name="Huang H."/>
            <person name="Zhang F."/>
            <person name="Xu H."/>
            <person name="Li N."/>
            <person name="Zhao C."/>
            <person name="Li S."/>
            <person name="Dong L."/>
            <person name="Huang Y."/>
            <person name="Li L."/>
            <person name="Xi Y."/>
            <person name="Qi Q."/>
            <person name="Li W."/>
            <person name="Zhang B."/>
            <person name="Hu W."/>
            <person name="Zhang Y."/>
            <person name="Tian X."/>
            <person name="Jiao Y."/>
            <person name="Liang X."/>
            <person name="Jin J."/>
            <person name="Gao L."/>
            <person name="Zheng W."/>
            <person name="Hao B."/>
            <person name="Liu S."/>
            <person name="Wang W."/>
            <person name="Yuan L."/>
            <person name="Cao M."/>
            <person name="McDermott J."/>
            <person name="Samudrala R."/>
            <person name="Wang J."/>
            <person name="Wong G.K."/>
            <person name="Yang H."/>
        </authorList>
    </citation>
    <scope>NUCLEOTIDE SEQUENCE [LARGE SCALE GENOMIC DNA]</scope>
</reference>
<protein>
    <recommendedName>
        <fullName evidence="2">Integrase catalytic domain-containing protein</fullName>
    </recommendedName>
</protein>
<sequence>MVRGMPCLDHVEQLCDVCVVTKQRRLPFPQQMSFRAKERLELVHGDLCGPVTPATPGGRRYFLLLVDDLSRYMWVTVLGSKGEAADAIRHAQAAAEAECGRKLRVLRTDNGGEFTAAEFASYCADEGIQRHYTTPYSPQQNGVVERRNQTVVGMARALLKQRGMPAIFWGEAVVTATATSTMASDGQGQGRMWLGADAAAWEGREECKRRRRMQPGVEVMVSDVAAQPGEPDEAGRSDAGILAMGAPLRKEREGRGEVAGRGRGHGAHHWPTVVAG</sequence>
<feature type="region of interest" description="Disordered" evidence="1">
    <location>
        <begin position="246"/>
        <end position="276"/>
    </location>
</feature>
<reference evidence="3" key="2">
    <citation type="submission" date="2008-12" db="EMBL/GenBank/DDBJ databases">
        <title>Improved gene annotation of the rice (Oryza sativa) genomes.</title>
        <authorList>
            <person name="Wang J."/>
            <person name="Li R."/>
            <person name="Fan W."/>
            <person name="Huang Q."/>
            <person name="Zhang J."/>
            <person name="Zhou Y."/>
            <person name="Hu Y."/>
            <person name="Zi S."/>
            <person name="Li J."/>
            <person name="Ni P."/>
            <person name="Zheng H."/>
            <person name="Zhang Y."/>
            <person name="Zhao M."/>
            <person name="Hao Q."/>
            <person name="McDermott J."/>
            <person name="Samudrala R."/>
            <person name="Kristiansen K."/>
            <person name="Wong G.K.-S."/>
        </authorList>
    </citation>
    <scope>NUCLEOTIDE SEQUENCE</scope>
</reference>
<dbReference type="InterPro" id="IPR001584">
    <property type="entry name" value="Integrase_cat-core"/>
</dbReference>
<name>B9EYZ3_ORYSJ</name>
<accession>B9EYZ3</accession>